<dbReference type="Proteomes" id="UP001241377">
    <property type="component" value="Unassembled WGS sequence"/>
</dbReference>
<dbReference type="EMBL" id="JASBWR010000126">
    <property type="protein sequence ID" value="KAJ9093232.1"/>
    <property type="molecule type" value="Genomic_DNA"/>
</dbReference>
<reference evidence="1" key="1">
    <citation type="submission" date="2023-04" db="EMBL/GenBank/DDBJ databases">
        <title>Draft Genome sequencing of Naganishia species isolated from polar environments using Oxford Nanopore Technology.</title>
        <authorList>
            <person name="Leo P."/>
            <person name="Venkateswaran K."/>
        </authorList>
    </citation>
    <scope>NUCLEOTIDE SEQUENCE</scope>
    <source>
        <strain evidence="1">MNA-CCFEE 5261</strain>
    </source>
</reference>
<protein>
    <submittedName>
        <fullName evidence="1">Uncharacterized protein</fullName>
    </submittedName>
</protein>
<keyword evidence="2" id="KW-1185">Reference proteome</keyword>
<evidence type="ECO:0000313" key="2">
    <source>
        <dbReference type="Proteomes" id="UP001241377"/>
    </source>
</evidence>
<accession>A0ACC2V1W5</accession>
<name>A0ACC2V1W5_9TREE</name>
<organism evidence="1 2">
    <name type="scientific">Naganishia cerealis</name>
    <dbReference type="NCBI Taxonomy" id="610337"/>
    <lineage>
        <taxon>Eukaryota</taxon>
        <taxon>Fungi</taxon>
        <taxon>Dikarya</taxon>
        <taxon>Basidiomycota</taxon>
        <taxon>Agaricomycotina</taxon>
        <taxon>Tremellomycetes</taxon>
        <taxon>Filobasidiales</taxon>
        <taxon>Filobasidiaceae</taxon>
        <taxon>Naganishia</taxon>
    </lineage>
</organism>
<gene>
    <name evidence="1" type="ORF">QFC19_008438</name>
</gene>
<comment type="caution">
    <text evidence="1">The sequence shown here is derived from an EMBL/GenBank/DDBJ whole genome shotgun (WGS) entry which is preliminary data.</text>
</comment>
<sequence>MFLGKRTPQRAPELLVDKLAANDSSTSAEDTNPSPIQNTAPTGVRVSTGSPGATPVTTSVHGAPESPVGQTKQSGELHRNTAADRPSQDSDPGSNTATTISTFSTTSITDTGSSTSSGGIKTSGSSSGTASSWSAPSESSSITSSSWSAPTTNTPSSSVTPIPSSTTVPWSSNPPASSTTSSWTTNTWENKEVTPASTSSDTWYSEWSQPSSESTSSWSETFWSSSISSSSLAQAYPTSVSNAVPQGQESAGVQSHSAIPAAKHYTSSGIPSVEIPGPTPSIAETLTNMANPVASSGLITNKHVNSSLEAAVGGSADGQTKKVGNMDAGPFAGLLVGILLIAIVAYLIGDKWHKKKTGYPTPLWQCIVDKFRDRDPNEGKRPFTQFTTNPFTDELEKSHYKKKRSPVDNDGASSFFNSSRSSKWLTPVTPLEPNNLAGRGGNVEPFSWLAPPPPAMNPVPPAISQHPRASRYMPTSGRLQQTEILTGRTEPSRVESDEILANYDRDSAYESLADYNPPKRFDSTKRKTTATTMTEGSVYSVDSIWGNASEAPPTARSSLRSSFLPWRRSNSIESPATQLPAVPAIPAHLAYQAPGQAHTGGSNSSRFSRLRKSASYDRLQDAAYQPEMPRAPPAIATHGPPKPAMAQTPIGVKQNPRFGTGGFVLPLGGFSR</sequence>
<proteinExistence type="predicted"/>
<evidence type="ECO:0000313" key="1">
    <source>
        <dbReference type="EMBL" id="KAJ9093232.1"/>
    </source>
</evidence>